<name>A0ABY4CUI4_9BACT</name>
<feature type="domain" description="Serine aminopeptidase S33" evidence="2">
    <location>
        <begin position="66"/>
        <end position="175"/>
    </location>
</feature>
<dbReference type="SUPFAM" id="SSF53474">
    <property type="entry name" value="alpha/beta-Hydrolases"/>
    <property type="match status" value="1"/>
</dbReference>
<evidence type="ECO:0000313" key="3">
    <source>
        <dbReference type="EMBL" id="UOG73938.1"/>
    </source>
</evidence>
<protein>
    <submittedName>
        <fullName evidence="3">Alpha/beta hydrolase</fullName>
    </submittedName>
</protein>
<gene>
    <name evidence="3" type="ORF">MTX78_17670</name>
</gene>
<dbReference type="Gene3D" id="3.40.50.1820">
    <property type="entry name" value="alpha/beta hydrolase"/>
    <property type="match status" value="1"/>
</dbReference>
<proteinExistence type="predicted"/>
<accession>A0ABY4CUI4</accession>
<dbReference type="Proteomes" id="UP000831113">
    <property type="component" value="Chromosome"/>
</dbReference>
<feature type="region of interest" description="Disordered" evidence="1">
    <location>
        <begin position="181"/>
        <end position="210"/>
    </location>
</feature>
<evidence type="ECO:0000313" key="4">
    <source>
        <dbReference type="Proteomes" id="UP000831113"/>
    </source>
</evidence>
<evidence type="ECO:0000259" key="2">
    <source>
        <dbReference type="Pfam" id="PF12146"/>
    </source>
</evidence>
<evidence type="ECO:0000256" key="1">
    <source>
        <dbReference type="SAM" id="MobiDB-lite"/>
    </source>
</evidence>
<dbReference type="Pfam" id="PF12146">
    <property type="entry name" value="Hydrolase_4"/>
    <property type="match status" value="1"/>
</dbReference>
<keyword evidence="3" id="KW-0378">Hydrolase</keyword>
<sequence>MVLLGSACASTPQLTQLSTPSSPKATAPFSGITTDSLRLQDPTRKRLVPVVTYAPAIPQTHQPRLKVALLNHGYGGKNTDYSFIARNLVAHHYFVASIQHELPGDEPIANTGNLLETRKPHWQRGVENMHFVLTELRRRQPGLDYRHLLLVGHSNGGDMVMLFAAEHPAQVQRVVSLDNRRMPLPRTRRPRVLSLRSSDQLPDSGVLPSPAEQAKLGTQIVWLPATRHNDMWDGATPAQQQEMNAYISRFLEK</sequence>
<reference evidence="3 4" key="1">
    <citation type="submission" date="2022-03" db="EMBL/GenBank/DDBJ databases">
        <title>Hymenobactersp. isolated from the air.</title>
        <authorList>
            <person name="Won M."/>
            <person name="Kwon S.-W."/>
        </authorList>
    </citation>
    <scope>NUCLEOTIDE SEQUENCE [LARGE SCALE GENOMIC DNA]</scope>
    <source>
        <strain evidence="3 4">KACC 21982</strain>
    </source>
</reference>
<dbReference type="EMBL" id="CP094669">
    <property type="protein sequence ID" value="UOG73938.1"/>
    <property type="molecule type" value="Genomic_DNA"/>
</dbReference>
<organism evidence="3 4">
    <name type="scientific">Hymenobacter tibetensis</name>
    <dbReference type="NCBI Taxonomy" id="497967"/>
    <lineage>
        <taxon>Bacteria</taxon>
        <taxon>Pseudomonadati</taxon>
        <taxon>Bacteroidota</taxon>
        <taxon>Cytophagia</taxon>
        <taxon>Cytophagales</taxon>
        <taxon>Hymenobacteraceae</taxon>
        <taxon>Hymenobacter</taxon>
    </lineage>
</organism>
<dbReference type="RefSeq" id="WP_243797032.1">
    <property type="nucleotide sequence ID" value="NZ_CP094669.1"/>
</dbReference>
<keyword evidence="4" id="KW-1185">Reference proteome</keyword>
<dbReference type="InterPro" id="IPR029058">
    <property type="entry name" value="AB_hydrolase_fold"/>
</dbReference>
<dbReference type="InterPro" id="IPR022742">
    <property type="entry name" value="Hydrolase_4"/>
</dbReference>
<dbReference type="GO" id="GO:0016787">
    <property type="term" value="F:hydrolase activity"/>
    <property type="evidence" value="ECO:0007669"/>
    <property type="project" value="UniProtKB-KW"/>
</dbReference>